<evidence type="ECO:0000313" key="4">
    <source>
        <dbReference type="Proteomes" id="UP000287233"/>
    </source>
</evidence>
<feature type="region of interest" description="Disordered" evidence="1">
    <location>
        <begin position="60"/>
        <end position="111"/>
    </location>
</feature>
<accession>A0A410FSS9</accession>
<feature type="transmembrane region" description="Helical" evidence="2">
    <location>
        <begin position="32"/>
        <end position="54"/>
    </location>
</feature>
<dbReference type="KEGG" id="bih:BIP78_0307"/>
<feature type="compositionally biased region" description="Basic and acidic residues" evidence="1">
    <location>
        <begin position="84"/>
        <end position="102"/>
    </location>
</feature>
<dbReference type="Proteomes" id="UP000287233">
    <property type="component" value="Chromosome"/>
</dbReference>
<sequence>MGLRSAGVLEPHTAHRIPWVDRVDTSWNVLKWVLVVLATGFVGYVGRFGAQWLIERARARRQGKRGDRAAVDSPAVATSTFHSAPKEALKAEKKRAKAEAKAVKKRVKEKG</sequence>
<name>A0A410FSS9_BIPS1</name>
<keyword evidence="2" id="KW-0812">Transmembrane</keyword>
<evidence type="ECO:0000256" key="1">
    <source>
        <dbReference type="SAM" id="MobiDB-lite"/>
    </source>
</evidence>
<organism evidence="3 4">
    <name type="scientific">Bipolaricaulis sibiricus</name>
    <dbReference type="NCBI Taxonomy" id="2501609"/>
    <lineage>
        <taxon>Bacteria</taxon>
        <taxon>Candidatus Bipolaricaulota</taxon>
        <taxon>Candidatus Bipolaricaulia</taxon>
        <taxon>Candidatus Bipolaricaulales</taxon>
        <taxon>Candidatus Bipolaricaulaceae</taxon>
        <taxon>Candidatus Bipolaricaulis</taxon>
    </lineage>
</organism>
<keyword evidence="2" id="KW-0472">Membrane</keyword>
<gene>
    <name evidence="3" type="ORF">BIP78_0307</name>
</gene>
<proteinExistence type="predicted"/>
<evidence type="ECO:0000256" key="2">
    <source>
        <dbReference type="SAM" id="Phobius"/>
    </source>
</evidence>
<dbReference type="AlphaFoldDB" id="A0A410FSS9"/>
<reference evidence="4" key="1">
    <citation type="submission" date="2018-12" db="EMBL/GenBank/DDBJ databases">
        <title>Complete genome sequence of an uncultured bacterium of the candidate phylum Bipolaricaulota.</title>
        <authorList>
            <person name="Kadnikov V.V."/>
            <person name="Mardanov A.V."/>
            <person name="Beletsky A.V."/>
            <person name="Frank Y.A."/>
            <person name="Karnachuk O.V."/>
            <person name="Ravin N.V."/>
        </authorList>
    </citation>
    <scope>NUCLEOTIDE SEQUENCE [LARGE SCALE GENOMIC DNA]</scope>
</reference>
<protein>
    <submittedName>
        <fullName evidence="3">Uncharacterized protein</fullName>
    </submittedName>
</protein>
<evidence type="ECO:0000313" key="3">
    <source>
        <dbReference type="EMBL" id="QAA76073.1"/>
    </source>
</evidence>
<dbReference type="EMBL" id="CP034928">
    <property type="protein sequence ID" value="QAA76073.1"/>
    <property type="molecule type" value="Genomic_DNA"/>
</dbReference>
<keyword evidence="2" id="KW-1133">Transmembrane helix</keyword>